<feature type="region of interest" description="Disordered" evidence="2">
    <location>
        <begin position="271"/>
        <end position="297"/>
    </location>
</feature>
<sequence length="747" mass="82226">MDVSSVLSDKPLLVKLSKEYELLKNSGEDVDFDQWIKFRLREAAAMKAVSPSNGQEAGTLVGMNLPQTRTVLGDMGNRQQEGRNESLKGVAVNQLGFTHNKQAEPFHTTYAVRPGVQEPSLDIAGEGRDENLLHGAYHAARRPLLAPPPGSRPERGRTGIGPLLKAETERERLLSLSAALARQQLAVGGENSSQMSAALKSDYLHVLELVKRLAQQNDDLSQQVKTTQQQLQQEMLRTQEQLLSQVKELEGVRPRRDGEGGQHAGVVKVTGHGSDIDHEPDRGPQNDMPLVRGARRTSPARDLPWFVRAAAEAGPISPRKATRVPPLWEGGRKRHVSPTPRREKEEARRLRKDRLKQSLRDMLGLPAIGSISSHEHIAQRHGDNDLQQLTALLRNLSQGSAASRRLDGDGRARGSHLDLRARANRQEEQSASGHGQGTRPQPLSRLEASHHGGEYLDTDPAVIRGYPRSQEALEEEVALTVLADSARTAKSDEDRKLKKLELMENQMSVLMTRVENMLNPDRLSNARDLRPDPLTAAPGKVSDRQSGQAIVDPHVTEGGAVGVVELQRMMMTLKRMEEKEEKIRHKWFPQPPETLEPRQASTAGPLAVRDGILGTSLVSGPAEVAIPGNAVVGDSERGVASGSSCSYQAHKPSEHAQVQKQSLPQRDVIDRDTLQQVLSTREDILRCQRIHDGELVVKGLPLLGAVEVVEDLTDLIIEELLHEHAKEMASLCDSMGDELFDGEFQDA</sequence>
<gene>
    <name evidence="3" type="ORF">CEUSTIGMA_g10847.t1</name>
</gene>
<comment type="caution">
    <text evidence="3">The sequence shown here is derived from an EMBL/GenBank/DDBJ whole genome shotgun (WGS) entry which is preliminary data.</text>
</comment>
<evidence type="ECO:0000313" key="3">
    <source>
        <dbReference type="EMBL" id="GAX83422.1"/>
    </source>
</evidence>
<keyword evidence="4" id="KW-1185">Reference proteome</keyword>
<feature type="region of interest" description="Disordered" evidence="2">
    <location>
        <begin position="423"/>
        <end position="445"/>
    </location>
</feature>
<name>A0A250XKH0_9CHLO</name>
<protein>
    <submittedName>
        <fullName evidence="3">Uncharacterized protein</fullName>
    </submittedName>
</protein>
<evidence type="ECO:0000313" key="4">
    <source>
        <dbReference type="Proteomes" id="UP000232323"/>
    </source>
</evidence>
<dbReference type="AlphaFoldDB" id="A0A250XKH0"/>
<feature type="region of interest" description="Disordered" evidence="2">
    <location>
        <begin position="523"/>
        <end position="547"/>
    </location>
</feature>
<evidence type="ECO:0000256" key="2">
    <source>
        <dbReference type="SAM" id="MobiDB-lite"/>
    </source>
</evidence>
<proteinExistence type="predicted"/>
<dbReference type="OrthoDB" id="543539at2759"/>
<feature type="compositionally biased region" description="Polar residues" evidence="2">
    <location>
        <begin position="429"/>
        <end position="441"/>
    </location>
</feature>
<reference evidence="3 4" key="1">
    <citation type="submission" date="2017-08" db="EMBL/GenBank/DDBJ databases">
        <title>Acidophilic green algal genome provides insights into adaptation to an acidic environment.</title>
        <authorList>
            <person name="Hirooka S."/>
            <person name="Hirose Y."/>
            <person name="Kanesaki Y."/>
            <person name="Higuchi S."/>
            <person name="Fujiwara T."/>
            <person name="Onuma R."/>
            <person name="Era A."/>
            <person name="Ohbayashi R."/>
            <person name="Uzuka A."/>
            <person name="Nozaki H."/>
            <person name="Yoshikawa H."/>
            <person name="Miyagishima S.Y."/>
        </authorList>
    </citation>
    <scope>NUCLEOTIDE SEQUENCE [LARGE SCALE GENOMIC DNA]</scope>
    <source>
        <strain evidence="3 4">NIES-2499</strain>
    </source>
</reference>
<evidence type="ECO:0000256" key="1">
    <source>
        <dbReference type="SAM" id="Coils"/>
    </source>
</evidence>
<keyword evidence="1" id="KW-0175">Coiled coil</keyword>
<accession>A0A250XKH0</accession>
<dbReference type="EMBL" id="BEGY01000098">
    <property type="protein sequence ID" value="GAX83422.1"/>
    <property type="molecule type" value="Genomic_DNA"/>
</dbReference>
<feature type="compositionally biased region" description="Basic and acidic residues" evidence="2">
    <location>
        <begin position="274"/>
        <end position="284"/>
    </location>
</feature>
<dbReference type="Proteomes" id="UP000232323">
    <property type="component" value="Unassembled WGS sequence"/>
</dbReference>
<feature type="region of interest" description="Disordered" evidence="2">
    <location>
        <begin position="318"/>
        <end position="348"/>
    </location>
</feature>
<organism evidence="3 4">
    <name type="scientific">Chlamydomonas eustigma</name>
    <dbReference type="NCBI Taxonomy" id="1157962"/>
    <lineage>
        <taxon>Eukaryota</taxon>
        <taxon>Viridiplantae</taxon>
        <taxon>Chlorophyta</taxon>
        <taxon>core chlorophytes</taxon>
        <taxon>Chlorophyceae</taxon>
        <taxon>CS clade</taxon>
        <taxon>Chlamydomonadales</taxon>
        <taxon>Chlamydomonadaceae</taxon>
        <taxon>Chlamydomonas</taxon>
    </lineage>
</organism>
<feature type="coiled-coil region" evidence="1">
    <location>
        <begin position="210"/>
        <end position="241"/>
    </location>
</feature>